<dbReference type="PROSITE" id="PS51197">
    <property type="entry name" value="HTH_RRF2_2"/>
    <property type="match status" value="1"/>
</dbReference>
<accession>A0ABS5PR77</accession>
<name>A0ABS5PR77_9FIRM</name>
<dbReference type="RefSeq" id="WP_213237438.1">
    <property type="nucleotide sequence ID" value="NZ_JAHBCL010000022.1"/>
</dbReference>
<dbReference type="Gene3D" id="1.10.10.10">
    <property type="entry name" value="Winged helix-like DNA-binding domain superfamily/Winged helix DNA-binding domain"/>
    <property type="match status" value="1"/>
</dbReference>
<keyword evidence="2" id="KW-1185">Reference proteome</keyword>
<comment type="caution">
    <text evidence="1">The sequence shown here is derived from an EMBL/GenBank/DDBJ whole genome shotgun (WGS) entry which is preliminary data.</text>
</comment>
<evidence type="ECO:0000313" key="1">
    <source>
        <dbReference type="EMBL" id="MBS7527576.1"/>
    </source>
</evidence>
<organism evidence="1 2">
    <name type="scientific">Fusibacter paucivorans</name>
    <dbReference type="NCBI Taxonomy" id="76009"/>
    <lineage>
        <taxon>Bacteria</taxon>
        <taxon>Bacillati</taxon>
        <taxon>Bacillota</taxon>
        <taxon>Clostridia</taxon>
        <taxon>Eubacteriales</taxon>
        <taxon>Eubacteriales Family XII. Incertae Sedis</taxon>
        <taxon>Fusibacter</taxon>
    </lineage>
</organism>
<sequence>MQIVTQSGDLGPKWFHVALRAMALMAESDTILKSNYIAGLLGEDPTAVRKILAKLMKAKLVRSFGGRYGGYSITKSPAKITVLSVYQAFETQSTSYDSVPSTGTELFISLVISKAENEFQAILQEFTLQDIIENKSDLLNRDSIQNTESD</sequence>
<dbReference type="InterPro" id="IPR036390">
    <property type="entry name" value="WH_DNA-bd_sf"/>
</dbReference>
<gene>
    <name evidence="1" type="ORF">KHM83_12900</name>
</gene>
<evidence type="ECO:0000313" key="2">
    <source>
        <dbReference type="Proteomes" id="UP000746471"/>
    </source>
</evidence>
<protein>
    <submittedName>
        <fullName evidence="1">Rrf2 family transcriptional regulator</fullName>
    </submittedName>
</protein>
<dbReference type="Proteomes" id="UP000746471">
    <property type="component" value="Unassembled WGS sequence"/>
</dbReference>
<dbReference type="InterPro" id="IPR000944">
    <property type="entry name" value="Tscrpt_reg_Rrf2"/>
</dbReference>
<dbReference type="SUPFAM" id="SSF46785">
    <property type="entry name" value="Winged helix' DNA-binding domain"/>
    <property type="match status" value="1"/>
</dbReference>
<dbReference type="PANTHER" id="PTHR33221">
    <property type="entry name" value="WINGED HELIX-TURN-HELIX TRANSCRIPTIONAL REGULATOR, RRF2 FAMILY"/>
    <property type="match status" value="1"/>
</dbReference>
<reference evidence="1 2" key="1">
    <citation type="submission" date="2021-05" db="EMBL/GenBank/DDBJ databases">
        <title>Fusibacter ferrireducens sp. nov., an anaerobic, sulfur- and Fe-reducing bacterium isolated from the mangrove sediment.</title>
        <authorList>
            <person name="Qiu D."/>
        </authorList>
    </citation>
    <scope>NUCLEOTIDE SEQUENCE [LARGE SCALE GENOMIC DNA]</scope>
    <source>
        <strain evidence="1 2">DSM 12116</strain>
    </source>
</reference>
<dbReference type="Pfam" id="PF02082">
    <property type="entry name" value="Rrf2"/>
    <property type="match status" value="1"/>
</dbReference>
<proteinExistence type="predicted"/>
<dbReference type="PANTHER" id="PTHR33221:SF15">
    <property type="entry name" value="HTH-TYPE TRANSCRIPTIONAL REGULATOR YWGB-RELATED"/>
    <property type="match status" value="1"/>
</dbReference>
<dbReference type="InterPro" id="IPR036388">
    <property type="entry name" value="WH-like_DNA-bd_sf"/>
</dbReference>
<dbReference type="EMBL" id="JAHBCL010000022">
    <property type="protein sequence ID" value="MBS7527576.1"/>
    <property type="molecule type" value="Genomic_DNA"/>
</dbReference>